<dbReference type="PRINTS" id="PR00104">
    <property type="entry name" value="CGMPKINASE"/>
</dbReference>
<dbReference type="InterPro" id="IPR018488">
    <property type="entry name" value="cNMP-bd_CS"/>
</dbReference>
<evidence type="ECO:0000256" key="7">
    <source>
        <dbReference type="ARBA" id="ARBA00022777"/>
    </source>
</evidence>
<evidence type="ECO:0000256" key="4">
    <source>
        <dbReference type="ARBA" id="ARBA00022535"/>
    </source>
</evidence>
<dbReference type="GO" id="GO:0005524">
    <property type="term" value="F:ATP binding"/>
    <property type="evidence" value="ECO:0007669"/>
    <property type="project" value="UniProtKB-UniRule"/>
</dbReference>
<keyword evidence="6 12" id="KW-0547">Nucleotide-binding</keyword>
<feature type="compositionally biased region" description="Acidic residues" evidence="17">
    <location>
        <begin position="702"/>
        <end position="715"/>
    </location>
</feature>
<feature type="domain" description="AGC-kinase C-terminal" evidence="20">
    <location>
        <begin position="670"/>
        <end position="721"/>
    </location>
</feature>
<dbReference type="Pfam" id="PF00027">
    <property type="entry name" value="cNMP_binding"/>
    <property type="match status" value="2"/>
</dbReference>
<name>A0A814USI9_9BILA</name>
<dbReference type="Gene3D" id="3.30.200.20">
    <property type="entry name" value="Phosphorylase Kinase, domain 1"/>
    <property type="match status" value="1"/>
</dbReference>
<evidence type="ECO:0000259" key="19">
    <source>
        <dbReference type="PROSITE" id="PS50042"/>
    </source>
</evidence>
<proteinExistence type="inferred from homology"/>
<dbReference type="FunFam" id="1.10.510.10:FF:000210">
    <property type="entry name" value="Non-specific serine/threonine protein kinase"/>
    <property type="match status" value="1"/>
</dbReference>
<dbReference type="InterPro" id="IPR000961">
    <property type="entry name" value="AGC-kinase_C"/>
</dbReference>
<evidence type="ECO:0000256" key="12">
    <source>
        <dbReference type="PIRNR" id="PIRNR000559"/>
    </source>
</evidence>
<dbReference type="EMBL" id="CAJNOO010001622">
    <property type="protein sequence ID" value="CAF1178989.1"/>
    <property type="molecule type" value="Genomic_DNA"/>
</dbReference>
<dbReference type="InterPro" id="IPR000595">
    <property type="entry name" value="cNMP-bd_dom"/>
</dbReference>
<keyword evidence="8 12" id="KW-0067">ATP-binding</keyword>
<keyword evidence="7 12" id="KW-0418">Kinase</keyword>
<accession>A0A814USI9</accession>
<dbReference type="InterPro" id="IPR035014">
    <property type="entry name" value="STKc_cGK"/>
</dbReference>
<protein>
    <recommendedName>
        <fullName evidence="2 12">cGMP-dependent protein kinase</fullName>
        <ecNumber evidence="2 12">2.7.11.12</ecNumber>
    </recommendedName>
</protein>
<comment type="caution">
    <text evidence="21">The sequence shown here is derived from an EMBL/GenBank/DDBJ whole genome shotgun (WGS) entry which is preliminary data.</text>
</comment>
<dbReference type="Pfam" id="PF00069">
    <property type="entry name" value="Pkinase"/>
    <property type="match status" value="1"/>
</dbReference>
<dbReference type="InterPro" id="IPR014710">
    <property type="entry name" value="RmlC-like_jellyroll"/>
</dbReference>
<dbReference type="PROSITE" id="PS50011">
    <property type="entry name" value="PROTEIN_KINASE_DOM"/>
    <property type="match status" value="1"/>
</dbReference>
<evidence type="ECO:0000256" key="1">
    <source>
        <dbReference type="ARBA" id="ARBA00006352"/>
    </source>
</evidence>
<dbReference type="InterPro" id="IPR002374">
    <property type="entry name" value="cGMP_dep_kinase"/>
</dbReference>
<organism evidence="21 22">
    <name type="scientific">Rotaria sordida</name>
    <dbReference type="NCBI Taxonomy" id="392033"/>
    <lineage>
        <taxon>Eukaryota</taxon>
        <taxon>Metazoa</taxon>
        <taxon>Spiralia</taxon>
        <taxon>Gnathifera</taxon>
        <taxon>Rotifera</taxon>
        <taxon>Eurotatoria</taxon>
        <taxon>Bdelloidea</taxon>
        <taxon>Philodinida</taxon>
        <taxon>Philodinidae</taxon>
        <taxon>Rotaria</taxon>
    </lineage>
</organism>
<dbReference type="PANTHER" id="PTHR24353:SF111">
    <property type="match status" value="1"/>
</dbReference>
<dbReference type="PROSITE" id="PS00108">
    <property type="entry name" value="PROTEIN_KINASE_ST"/>
    <property type="match status" value="1"/>
</dbReference>
<dbReference type="InterPro" id="IPR008271">
    <property type="entry name" value="Ser/Thr_kinase_AS"/>
</dbReference>
<dbReference type="PROSITE" id="PS50042">
    <property type="entry name" value="CNMP_BINDING_3"/>
    <property type="match status" value="2"/>
</dbReference>
<dbReference type="InterPro" id="IPR000719">
    <property type="entry name" value="Prot_kinase_dom"/>
</dbReference>
<dbReference type="Gene3D" id="2.60.120.10">
    <property type="entry name" value="Jelly Rolls"/>
    <property type="match status" value="2"/>
</dbReference>
<feature type="domain" description="Protein kinase" evidence="18">
    <location>
        <begin position="411"/>
        <end position="669"/>
    </location>
</feature>
<evidence type="ECO:0000256" key="17">
    <source>
        <dbReference type="SAM" id="MobiDB-lite"/>
    </source>
</evidence>
<evidence type="ECO:0000256" key="11">
    <source>
        <dbReference type="ARBA" id="ARBA00047462"/>
    </source>
</evidence>
<keyword evidence="3 12" id="KW-0723">Serine/threonine-protein kinase</keyword>
<evidence type="ECO:0000313" key="21">
    <source>
        <dbReference type="EMBL" id="CAF1178989.1"/>
    </source>
</evidence>
<dbReference type="SUPFAM" id="SSF56112">
    <property type="entry name" value="Protein kinase-like (PK-like)"/>
    <property type="match status" value="1"/>
</dbReference>
<evidence type="ECO:0000256" key="10">
    <source>
        <dbReference type="ARBA" id="ARBA00047298"/>
    </source>
</evidence>
<dbReference type="PANTHER" id="PTHR24353">
    <property type="entry name" value="CYCLIC NUCLEOTIDE-DEPENDENT PROTEIN KINASE"/>
    <property type="match status" value="1"/>
</dbReference>
<feature type="domain" description="Cyclic nucleotide-binding" evidence="19">
    <location>
        <begin position="148"/>
        <end position="263"/>
    </location>
</feature>
<dbReference type="PIRSF" id="PIRSF000559">
    <property type="entry name" value="cGMP-dep_kinase"/>
    <property type="match status" value="1"/>
</dbReference>
<evidence type="ECO:0000256" key="13">
    <source>
        <dbReference type="PIRSR" id="PIRSR000559-1"/>
    </source>
</evidence>
<dbReference type="PROSITE" id="PS51285">
    <property type="entry name" value="AGC_KINASE_CTER"/>
    <property type="match status" value="1"/>
</dbReference>
<evidence type="ECO:0000256" key="16">
    <source>
        <dbReference type="SAM" id="Coils"/>
    </source>
</evidence>
<evidence type="ECO:0000256" key="2">
    <source>
        <dbReference type="ARBA" id="ARBA00012428"/>
    </source>
</evidence>
<evidence type="ECO:0000256" key="15">
    <source>
        <dbReference type="PROSITE-ProRule" id="PRU10141"/>
    </source>
</evidence>
<feature type="coiled-coil region" evidence="16">
    <location>
        <begin position="5"/>
        <end position="39"/>
    </location>
</feature>
<dbReference type="PROSITE" id="PS00889">
    <property type="entry name" value="CNMP_BINDING_2"/>
    <property type="match status" value="1"/>
</dbReference>
<dbReference type="InterPro" id="IPR011009">
    <property type="entry name" value="Kinase-like_dom_sf"/>
</dbReference>
<feature type="domain" description="Cyclic nucleotide-binding" evidence="19">
    <location>
        <begin position="266"/>
        <end position="381"/>
    </location>
</feature>
<comment type="similarity">
    <text evidence="1 12">Belongs to the protein kinase superfamily. AGC Ser/Thr protein kinase family. cGMP subfamily.</text>
</comment>
<dbReference type="OrthoDB" id="63267at2759"/>
<dbReference type="CDD" id="cd05572">
    <property type="entry name" value="STKc_cGK"/>
    <property type="match status" value="1"/>
</dbReference>
<evidence type="ECO:0000256" key="9">
    <source>
        <dbReference type="ARBA" id="ARBA00022992"/>
    </source>
</evidence>
<dbReference type="GO" id="GO:0004692">
    <property type="term" value="F:cGMP-dependent protein kinase activity"/>
    <property type="evidence" value="ECO:0007669"/>
    <property type="project" value="UniProtKB-EC"/>
</dbReference>
<dbReference type="SMART" id="SM00133">
    <property type="entry name" value="S_TK_X"/>
    <property type="match status" value="1"/>
</dbReference>
<dbReference type="CDD" id="cd00038">
    <property type="entry name" value="CAP_ED"/>
    <property type="match status" value="2"/>
</dbReference>
<dbReference type="Proteomes" id="UP000663882">
    <property type="component" value="Unassembled WGS sequence"/>
</dbReference>
<dbReference type="GO" id="GO:0030553">
    <property type="term" value="F:cGMP binding"/>
    <property type="evidence" value="ECO:0007669"/>
    <property type="project" value="UniProtKB-KW"/>
</dbReference>
<feature type="active site" description="Proton acceptor" evidence="13">
    <location>
        <position position="534"/>
    </location>
</feature>
<reference evidence="21" key="1">
    <citation type="submission" date="2021-02" db="EMBL/GenBank/DDBJ databases">
        <authorList>
            <person name="Nowell W R."/>
        </authorList>
    </citation>
    <scope>NUCLEOTIDE SEQUENCE</scope>
</reference>
<feature type="binding site" evidence="14 15">
    <location>
        <position position="440"/>
    </location>
    <ligand>
        <name>ATP</name>
        <dbReference type="ChEBI" id="CHEBI:30616"/>
    </ligand>
</feature>
<comment type="catalytic activity">
    <reaction evidence="10 12">
        <text>L-threonyl-[protein] + ATP = O-phospho-L-threonyl-[protein] + ADP + H(+)</text>
        <dbReference type="Rhea" id="RHEA:46608"/>
        <dbReference type="Rhea" id="RHEA-COMP:11060"/>
        <dbReference type="Rhea" id="RHEA-COMP:11605"/>
        <dbReference type="ChEBI" id="CHEBI:15378"/>
        <dbReference type="ChEBI" id="CHEBI:30013"/>
        <dbReference type="ChEBI" id="CHEBI:30616"/>
        <dbReference type="ChEBI" id="CHEBI:61977"/>
        <dbReference type="ChEBI" id="CHEBI:456216"/>
        <dbReference type="EC" id="2.7.11.12"/>
    </reaction>
</comment>
<dbReference type="FunFam" id="2.60.120.10:FF:000072">
    <property type="entry name" value="cGMP-dependent protein kinase"/>
    <property type="match status" value="1"/>
</dbReference>
<evidence type="ECO:0000256" key="8">
    <source>
        <dbReference type="ARBA" id="ARBA00022840"/>
    </source>
</evidence>
<dbReference type="Gene3D" id="1.10.510.10">
    <property type="entry name" value="Transferase(Phosphotransferase) domain 1"/>
    <property type="match status" value="1"/>
</dbReference>
<feature type="region of interest" description="Disordered" evidence="17">
    <location>
        <begin position="701"/>
        <end position="721"/>
    </location>
</feature>
<dbReference type="EC" id="2.7.11.12" evidence="2 12"/>
<dbReference type="SMART" id="SM00220">
    <property type="entry name" value="S_TKc"/>
    <property type="match status" value="1"/>
</dbReference>
<dbReference type="AlphaFoldDB" id="A0A814USI9"/>
<evidence type="ECO:0000313" key="22">
    <source>
        <dbReference type="Proteomes" id="UP000663882"/>
    </source>
</evidence>
<comment type="catalytic activity">
    <reaction evidence="11">
        <text>L-seryl-[protein] + ATP = O-phospho-L-seryl-[protein] + ADP + H(+)</text>
        <dbReference type="Rhea" id="RHEA:17989"/>
        <dbReference type="Rhea" id="RHEA-COMP:9863"/>
        <dbReference type="Rhea" id="RHEA-COMP:11604"/>
        <dbReference type="ChEBI" id="CHEBI:15378"/>
        <dbReference type="ChEBI" id="CHEBI:29999"/>
        <dbReference type="ChEBI" id="CHEBI:30616"/>
        <dbReference type="ChEBI" id="CHEBI:83421"/>
        <dbReference type="ChEBI" id="CHEBI:456216"/>
        <dbReference type="EC" id="2.7.11.12"/>
    </reaction>
</comment>
<evidence type="ECO:0000259" key="20">
    <source>
        <dbReference type="PROSITE" id="PS51285"/>
    </source>
</evidence>
<dbReference type="InterPro" id="IPR018490">
    <property type="entry name" value="cNMP-bd_dom_sf"/>
</dbReference>
<keyword evidence="5 12" id="KW-0808">Transferase</keyword>
<sequence length="721" mass="82982">MTQSIHDLRLALRDSAKKLEDAENTINNLRTDYDNQLQKKDEVISMKELIIKEKDAYILKLEQEILKYDTTFVSSTDFNDGIDISTSARTSFLDGPSTTKHQRTKRTAISAEPVQHKKSKDLRIVLQACDKSDRTKEFLRDAILNNDFMKNLALDQIMLIVDCMHPLEHTKDNLIIIEGDVGNLVYIMEEGMVEVSKNKKVLTTIGPGRVFGELAILYNCTRTASIKALSNCKLWAVDRQTFQAIMMRAGMEKRNEHLELIKNIKTFENLREDILSKVVDTFDEVRYTNGAYIIRQGAKGDTFYIVAKGRAQITKASSKWDTPIYDRHLERGESFGEAALQSEETRPFNVIADDPNGVTCLVLDRQSYREIVADELSRLRREESCKYARKNTTFISGEDERDLKNLRLVDIEIVCTLGVGGFGRVELVQDIRNSSKYALKQMKKQHIVAMKQQEHVMNERNIMMTTRSDFIVRLYKTFKDRKYLYMLLETCLGGELWTLLRNRVLFEEHEVRFYSACVIEAFAYLHNKGIVYRDLKPENLLLDSKGYCKLVDFGFAKKIGLGKKTWTFCGTPEYVAPEIILNKGHDMAADCWSLGILIFELITGNPPFSGTDPMKTYNIILKGIDAVEFPRKLSKMASLLIKRLCRENPVERIGYQKDGIKDIQKHQWFEGFSWECLKKGTLVAPYIPRVEHDVDTSNFDYFAEDDSPEPEDDLTGWDKEF</sequence>
<keyword evidence="4 12" id="KW-0140">cGMP</keyword>
<evidence type="ECO:0000259" key="18">
    <source>
        <dbReference type="PROSITE" id="PS50011"/>
    </source>
</evidence>
<gene>
    <name evidence="21" type="ORF">RFH988_LOCUS23398</name>
</gene>
<dbReference type="SMART" id="SM00100">
    <property type="entry name" value="cNMP"/>
    <property type="match status" value="2"/>
</dbReference>
<dbReference type="PROSITE" id="PS00107">
    <property type="entry name" value="PROTEIN_KINASE_ATP"/>
    <property type="match status" value="1"/>
</dbReference>
<feature type="binding site" evidence="14">
    <location>
        <begin position="417"/>
        <end position="425"/>
    </location>
    <ligand>
        <name>ATP</name>
        <dbReference type="ChEBI" id="CHEBI:30616"/>
    </ligand>
</feature>
<dbReference type="SUPFAM" id="SSF51206">
    <property type="entry name" value="cAMP-binding domain-like"/>
    <property type="match status" value="2"/>
</dbReference>
<keyword evidence="16" id="KW-0175">Coiled coil</keyword>
<evidence type="ECO:0000256" key="3">
    <source>
        <dbReference type="ARBA" id="ARBA00022527"/>
    </source>
</evidence>
<evidence type="ECO:0000256" key="14">
    <source>
        <dbReference type="PIRSR" id="PIRSR000559-2"/>
    </source>
</evidence>
<dbReference type="InterPro" id="IPR017441">
    <property type="entry name" value="Protein_kinase_ATP_BS"/>
</dbReference>
<evidence type="ECO:0000256" key="6">
    <source>
        <dbReference type="ARBA" id="ARBA00022741"/>
    </source>
</evidence>
<keyword evidence="9 12" id="KW-0142">cGMP-binding</keyword>
<evidence type="ECO:0000256" key="5">
    <source>
        <dbReference type="ARBA" id="ARBA00022679"/>
    </source>
</evidence>
<dbReference type="PROSITE" id="PS00888">
    <property type="entry name" value="CNMP_BINDING_1"/>
    <property type="match status" value="2"/>
</dbReference>